<dbReference type="GO" id="GO:0005737">
    <property type="term" value="C:cytoplasm"/>
    <property type="evidence" value="ECO:0007669"/>
    <property type="project" value="UniProtKB-ARBA"/>
</dbReference>
<dbReference type="PANTHER" id="PTHR12919">
    <property type="entry name" value="30S RIBOSOMAL PROTEIN S16"/>
    <property type="match status" value="1"/>
</dbReference>
<proteinExistence type="inferred from homology"/>
<gene>
    <name evidence="3" type="primary">rpsP</name>
    <name evidence="4" type="ORF">A2W32_03505</name>
</gene>
<dbReference type="SUPFAM" id="SSF54565">
    <property type="entry name" value="Ribosomal protein S16"/>
    <property type="match status" value="1"/>
</dbReference>
<evidence type="ECO:0000313" key="5">
    <source>
        <dbReference type="Proteomes" id="UP000177371"/>
    </source>
</evidence>
<dbReference type="InterPro" id="IPR000307">
    <property type="entry name" value="Ribosomal_bS16"/>
</dbReference>
<organism evidence="4 5">
    <name type="scientific">candidate division WWE3 bacterium RBG_16_37_10</name>
    <dbReference type="NCBI Taxonomy" id="1802610"/>
    <lineage>
        <taxon>Bacteria</taxon>
        <taxon>Katanobacteria</taxon>
    </lineage>
</organism>
<sequence length="96" mass="11017">MSVSIRLAKFGKKNAPTYKVVVANTKDKRNGRFIDVLGFYNPHQKTSSFSIDKEKYEEWQKKGAMTTQAVEKLVSGKYNYTKYNPKSKKIESSTEV</sequence>
<dbReference type="InterPro" id="IPR023803">
    <property type="entry name" value="Ribosomal_bS16_dom_sf"/>
</dbReference>
<dbReference type="GO" id="GO:0003735">
    <property type="term" value="F:structural constituent of ribosome"/>
    <property type="evidence" value="ECO:0007669"/>
    <property type="project" value="InterPro"/>
</dbReference>
<reference evidence="4 5" key="1">
    <citation type="journal article" date="2016" name="Nat. Commun.">
        <title>Thousands of microbial genomes shed light on interconnected biogeochemical processes in an aquifer system.</title>
        <authorList>
            <person name="Anantharaman K."/>
            <person name="Brown C.T."/>
            <person name="Hug L.A."/>
            <person name="Sharon I."/>
            <person name="Castelle C.J."/>
            <person name="Probst A.J."/>
            <person name="Thomas B.C."/>
            <person name="Singh A."/>
            <person name="Wilkins M.J."/>
            <person name="Karaoz U."/>
            <person name="Brodie E.L."/>
            <person name="Williams K.H."/>
            <person name="Hubbard S.S."/>
            <person name="Banfield J.F."/>
        </authorList>
    </citation>
    <scope>NUCLEOTIDE SEQUENCE [LARGE SCALE GENOMIC DNA]</scope>
</reference>
<protein>
    <recommendedName>
        <fullName evidence="3">Small ribosomal subunit protein bS16</fullName>
    </recommendedName>
</protein>
<dbReference type="Pfam" id="PF00886">
    <property type="entry name" value="Ribosomal_S16"/>
    <property type="match status" value="1"/>
</dbReference>
<keyword evidence="1 3" id="KW-0689">Ribosomal protein</keyword>
<dbReference type="GO" id="GO:0006412">
    <property type="term" value="P:translation"/>
    <property type="evidence" value="ECO:0007669"/>
    <property type="project" value="UniProtKB-UniRule"/>
</dbReference>
<keyword evidence="2 3" id="KW-0687">Ribonucleoprotein</keyword>
<dbReference type="Proteomes" id="UP000177371">
    <property type="component" value="Unassembled WGS sequence"/>
</dbReference>
<dbReference type="NCBIfam" id="TIGR00002">
    <property type="entry name" value="S16"/>
    <property type="match status" value="1"/>
</dbReference>
<dbReference type="HAMAP" id="MF_00385">
    <property type="entry name" value="Ribosomal_bS16"/>
    <property type="match status" value="1"/>
</dbReference>
<evidence type="ECO:0000256" key="2">
    <source>
        <dbReference type="ARBA" id="ARBA00023274"/>
    </source>
</evidence>
<evidence type="ECO:0000256" key="3">
    <source>
        <dbReference type="HAMAP-Rule" id="MF_00385"/>
    </source>
</evidence>
<evidence type="ECO:0000256" key="1">
    <source>
        <dbReference type="ARBA" id="ARBA00022980"/>
    </source>
</evidence>
<comment type="similarity">
    <text evidence="3">Belongs to the bacterial ribosomal protein bS16 family.</text>
</comment>
<evidence type="ECO:0000313" key="4">
    <source>
        <dbReference type="EMBL" id="OGC48255.1"/>
    </source>
</evidence>
<dbReference type="PANTHER" id="PTHR12919:SF20">
    <property type="entry name" value="SMALL RIBOSOMAL SUBUNIT PROTEIN BS16M"/>
    <property type="match status" value="1"/>
</dbReference>
<accession>A0A1F4UTH5</accession>
<dbReference type="EMBL" id="MEUT01000071">
    <property type="protein sequence ID" value="OGC48255.1"/>
    <property type="molecule type" value="Genomic_DNA"/>
</dbReference>
<name>A0A1F4UTH5_UNCKA</name>
<dbReference type="AlphaFoldDB" id="A0A1F4UTH5"/>
<dbReference type="Gene3D" id="3.30.1320.10">
    <property type="match status" value="1"/>
</dbReference>
<dbReference type="GO" id="GO:0015935">
    <property type="term" value="C:small ribosomal subunit"/>
    <property type="evidence" value="ECO:0007669"/>
    <property type="project" value="TreeGrafter"/>
</dbReference>
<comment type="caution">
    <text evidence="4">The sequence shown here is derived from an EMBL/GenBank/DDBJ whole genome shotgun (WGS) entry which is preliminary data.</text>
</comment>
<dbReference type="STRING" id="1802610.A2W32_03505"/>